<feature type="transmembrane region" description="Helical" evidence="3">
    <location>
        <begin position="92"/>
        <end position="110"/>
    </location>
</feature>
<dbReference type="InterPro" id="IPR000595">
    <property type="entry name" value="cNMP-bd_dom"/>
</dbReference>
<accession>A0AB34JK67</accession>
<feature type="repeat" description="ANK" evidence="1">
    <location>
        <begin position="814"/>
        <end position="846"/>
    </location>
</feature>
<evidence type="ECO:0000256" key="1">
    <source>
        <dbReference type="PROSITE-ProRule" id="PRU00023"/>
    </source>
</evidence>
<dbReference type="InterPro" id="IPR014710">
    <property type="entry name" value="RmlC-like_jellyroll"/>
</dbReference>
<dbReference type="PROSITE" id="PS50088">
    <property type="entry name" value="ANK_REPEAT"/>
    <property type="match status" value="5"/>
</dbReference>
<dbReference type="SUPFAM" id="SSF48403">
    <property type="entry name" value="Ankyrin repeat"/>
    <property type="match status" value="2"/>
</dbReference>
<dbReference type="PANTHER" id="PTHR45743:SF2">
    <property type="entry name" value="POTASSIUM CHANNEL AKT1"/>
    <property type="match status" value="1"/>
</dbReference>
<feature type="region of interest" description="Disordered" evidence="2">
    <location>
        <begin position="571"/>
        <end position="598"/>
    </location>
</feature>
<keyword evidence="3" id="KW-1133">Transmembrane helix</keyword>
<dbReference type="InterPro" id="IPR036770">
    <property type="entry name" value="Ankyrin_rpt-contain_sf"/>
</dbReference>
<feature type="repeat" description="ANK" evidence="1">
    <location>
        <begin position="715"/>
        <end position="747"/>
    </location>
</feature>
<dbReference type="Gene3D" id="2.60.120.10">
    <property type="entry name" value="Jelly Rolls"/>
    <property type="match status" value="1"/>
</dbReference>
<dbReference type="PROSITE" id="PS50297">
    <property type="entry name" value="ANK_REP_REGION"/>
    <property type="match status" value="5"/>
</dbReference>
<dbReference type="InterPro" id="IPR045319">
    <property type="entry name" value="KAT/AKT"/>
</dbReference>
<feature type="transmembrane region" description="Helical" evidence="3">
    <location>
        <begin position="256"/>
        <end position="277"/>
    </location>
</feature>
<organism evidence="5 6">
    <name type="scientific">Prymnesium parvum</name>
    <name type="common">Toxic golden alga</name>
    <dbReference type="NCBI Taxonomy" id="97485"/>
    <lineage>
        <taxon>Eukaryota</taxon>
        <taxon>Haptista</taxon>
        <taxon>Haptophyta</taxon>
        <taxon>Prymnesiophyceae</taxon>
        <taxon>Prymnesiales</taxon>
        <taxon>Prymnesiaceae</taxon>
        <taxon>Prymnesium</taxon>
    </lineage>
</organism>
<name>A0AB34JK67_PRYPA</name>
<evidence type="ECO:0000313" key="6">
    <source>
        <dbReference type="Proteomes" id="UP001515480"/>
    </source>
</evidence>
<dbReference type="SUPFAM" id="SSF81324">
    <property type="entry name" value="Voltage-gated potassium channels"/>
    <property type="match status" value="1"/>
</dbReference>
<dbReference type="SMART" id="SM00248">
    <property type="entry name" value="ANK"/>
    <property type="match status" value="12"/>
</dbReference>
<feature type="domain" description="Cyclic nucleotide-binding" evidence="4">
    <location>
        <begin position="441"/>
        <end position="489"/>
    </location>
</feature>
<protein>
    <recommendedName>
        <fullName evidence="4">Cyclic nucleotide-binding domain-containing protein</fullName>
    </recommendedName>
</protein>
<keyword evidence="6" id="KW-1185">Reference proteome</keyword>
<dbReference type="Gene3D" id="1.10.287.70">
    <property type="match status" value="1"/>
</dbReference>
<feature type="transmembrane region" description="Helical" evidence="3">
    <location>
        <begin position="338"/>
        <end position="355"/>
    </location>
</feature>
<feature type="transmembrane region" description="Helical" evidence="3">
    <location>
        <begin position="196"/>
        <end position="215"/>
    </location>
</feature>
<dbReference type="PRINTS" id="PR01415">
    <property type="entry name" value="ANKYRIN"/>
</dbReference>
<dbReference type="SUPFAM" id="SSF51206">
    <property type="entry name" value="cAMP-binding domain-like"/>
    <property type="match status" value="1"/>
</dbReference>
<dbReference type="PROSITE" id="PS50042">
    <property type="entry name" value="CNMP_BINDING_3"/>
    <property type="match status" value="1"/>
</dbReference>
<dbReference type="Gene3D" id="1.25.40.20">
    <property type="entry name" value="Ankyrin repeat-containing domain"/>
    <property type="match status" value="5"/>
</dbReference>
<keyword evidence="3" id="KW-0472">Membrane</keyword>
<evidence type="ECO:0000256" key="3">
    <source>
        <dbReference type="SAM" id="Phobius"/>
    </source>
</evidence>
<dbReference type="InterPro" id="IPR002110">
    <property type="entry name" value="Ankyrin_rpt"/>
</dbReference>
<sequence>MLSPRRVLPGEKQLRVQVDRDPLSHAKEVVPHAVRRASIGSDASAMSKHARRSTVQYSRREASLRKRGCLWRFFIDARRTWRKLPGSTRDNLATSIALFYLFVTPYQIGFESDARFNALYVCCYCLDFVLIFLIVSKRRLANNKGEQARLSKFMSERGSERASMRDSFKKIAEQPLLRRIILILLRLPKVIRRGGANAPLVVLQLLPFDAVFWLTDVPELVPFFRLSRYGYALVVAHRSLVSLEQSQVVPFGMCRLIRMMSFTTVFMHGLACYFFYLTTRPGAQHFSNAPWLSADEGSTSTSSRYLRSMYWSFISFTTTGHKNIVAVKISDPGKDWEVGVAIVVALVGTFAYIYLNANFTTMVIRLNSRLEQYRAQLAGIDAYLARNKVSKEVGKRVKKHFARRGAASVSADKALLSRLPTSLQKDVLQDIHLRTLKNAPTFVGVDPEALRQVCAVVRAVTYLGEEILAQQGDVVTEMYFLEEGCVLITTICDDDDDEYPESPSHEGSCRQSPKLMCSAVEPFVKEASLSVAWALKKTTKEPSDSSACSEKAHEVAAQGRSTDDIINGHHSEHEKMRMRRSSSVSSAAGPRRKEKTVRRRGSPLCEVGFLFGLRQEATLEAVTTTTCCVLQKGDFHDLKKEFPDIVEQAKTSALARLRHNKDHLLEQVEAAQMLHTEQQLGKVGDLLCAAAAGNLEVVQEAFEQDPGSIAVPDYEGRTALHLAISSGRLEVVQFLVARKGLINRTDSYGRTPLSDAVHKASAAIVKIVRDAGGQLGWSELETAGELCDRTREGHTTQLKLLLSCGANVNAADYDNRTCFHLAASEGNFRVCELLLEHEANVNAIDRWGGTPLRDAIREGHYHVARALFKAGGKLLFDEVTASGELCELARRGLTERLQLLLECGCEVNAADYDKRTCLHLAASVGNKPIVERLVMMKANVNAADRWGGTPLSDAVKYGHHEVAKALSGFGAVLNQAEVVVSGELCELARQGSLDKLKVLLSCGVNINACDYDKRTCLHLAASEGNLHVVELLLEFKADVNFEDRWGGTPMSDAVSNGHKMVITALRKHGGLFFRKETQLGKLLGDHARQGEIENLKIIAHAGVNISATDRDRRSALHIAAAEGQKGAVQTLLALGCDKTLKDRHGRTAKDNAELLGNTFLLPYLT</sequence>
<keyword evidence="3" id="KW-0812">Transmembrane</keyword>
<feature type="transmembrane region" description="Helical" evidence="3">
    <location>
        <begin position="116"/>
        <end position="135"/>
    </location>
</feature>
<gene>
    <name evidence="5" type="ORF">AB1Y20_021564</name>
</gene>
<dbReference type="Pfam" id="PF12796">
    <property type="entry name" value="Ank_2"/>
    <property type="match status" value="4"/>
</dbReference>
<dbReference type="InterPro" id="IPR018490">
    <property type="entry name" value="cNMP-bd_dom_sf"/>
</dbReference>
<dbReference type="Pfam" id="PF00023">
    <property type="entry name" value="Ank"/>
    <property type="match status" value="1"/>
</dbReference>
<dbReference type="Gene3D" id="1.10.287.630">
    <property type="entry name" value="Helix hairpin bin"/>
    <property type="match status" value="1"/>
</dbReference>
<feature type="repeat" description="ANK" evidence="1">
    <location>
        <begin position="913"/>
        <end position="945"/>
    </location>
</feature>
<reference evidence="5 6" key="1">
    <citation type="journal article" date="2024" name="Science">
        <title>Giant polyketide synthase enzymes in the biosynthesis of giant marine polyether toxins.</title>
        <authorList>
            <person name="Fallon T.R."/>
            <person name="Shende V.V."/>
            <person name="Wierzbicki I.H."/>
            <person name="Pendleton A.L."/>
            <person name="Watervoot N.F."/>
            <person name="Auber R.P."/>
            <person name="Gonzalez D.J."/>
            <person name="Wisecaver J.H."/>
            <person name="Moore B.S."/>
        </authorList>
    </citation>
    <scope>NUCLEOTIDE SEQUENCE [LARGE SCALE GENOMIC DNA]</scope>
    <source>
        <strain evidence="5 6">12B1</strain>
    </source>
</reference>
<feature type="repeat" description="ANK" evidence="1">
    <location>
        <begin position="1012"/>
        <end position="1044"/>
    </location>
</feature>
<keyword evidence="1" id="KW-0040">ANK repeat</keyword>
<dbReference type="PANTHER" id="PTHR45743">
    <property type="entry name" value="POTASSIUM CHANNEL AKT1"/>
    <property type="match status" value="1"/>
</dbReference>
<dbReference type="EMBL" id="JBGBPQ010000007">
    <property type="protein sequence ID" value="KAL1521914.1"/>
    <property type="molecule type" value="Genomic_DNA"/>
</dbReference>
<feature type="repeat" description="ANK" evidence="1">
    <location>
        <begin position="1111"/>
        <end position="1143"/>
    </location>
</feature>
<evidence type="ECO:0000259" key="4">
    <source>
        <dbReference type="PROSITE" id="PS50042"/>
    </source>
</evidence>
<evidence type="ECO:0000256" key="2">
    <source>
        <dbReference type="SAM" id="MobiDB-lite"/>
    </source>
</evidence>
<dbReference type="Proteomes" id="UP001515480">
    <property type="component" value="Unassembled WGS sequence"/>
</dbReference>
<comment type="caution">
    <text evidence="5">The sequence shown here is derived from an EMBL/GenBank/DDBJ whole genome shotgun (WGS) entry which is preliminary data.</text>
</comment>
<dbReference type="AlphaFoldDB" id="A0AB34JK67"/>
<evidence type="ECO:0000313" key="5">
    <source>
        <dbReference type="EMBL" id="KAL1521914.1"/>
    </source>
</evidence>
<dbReference type="GO" id="GO:0005249">
    <property type="term" value="F:voltage-gated potassium channel activity"/>
    <property type="evidence" value="ECO:0007669"/>
    <property type="project" value="InterPro"/>
</dbReference>
<proteinExistence type="predicted"/>
<dbReference type="CDD" id="cd00038">
    <property type="entry name" value="CAP_ED"/>
    <property type="match status" value="1"/>
</dbReference>